<evidence type="ECO:0000313" key="2">
    <source>
        <dbReference type="Proteomes" id="UP000215914"/>
    </source>
</evidence>
<gene>
    <name evidence="1" type="ORF">HannXRQ_Chr08g0223281</name>
</gene>
<organism evidence="1 2">
    <name type="scientific">Helianthus annuus</name>
    <name type="common">Common sunflower</name>
    <dbReference type="NCBI Taxonomy" id="4232"/>
    <lineage>
        <taxon>Eukaryota</taxon>
        <taxon>Viridiplantae</taxon>
        <taxon>Streptophyta</taxon>
        <taxon>Embryophyta</taxon>
        <taxon>Tracheophyta</taxon>
        <taxon>Spermatophyta</taxon>
        <taxon>Magnoliopsida</taxon>
        <taxon>eudicotyledons</taxon>
        <taxon>Gunneridae</taxon>
        <taxon>Pentapetalae</taxon>
        <taxon>asterids</taxon>
        <taxon>campanulids</taxon>
        <taxon>Asterales</taxon>
        <taxon>Asteraceae</taxon>
        <taxon>Asteroideae</taxon>
        <taxon>Heliantheae alliance</taxon>
        <taxon>Heliantheae</taxon>
        <taxon>Helianthus</taxon>
    </lineage>
</organism>
<dbReference type="AlphaFoldDB" id="A0A251U525"/>
<evidence type="ECO:0000313" key="1">
    <source>
        <dbReference type="EMBL" id="OTG18457.1"/>
    </source>
</evidence>
<dbReference type="EMBL" id="CM007897">
    <property type="protein sequence ID" value="OTG18457.1"/>
    <property type="molecule type" value="Genomic_DNA"/>
</dbReference>
<proteinExistence type="predicted"/>
<keyword evidence="2" id="KW-1185">Reference proteome</keyword>
<accession>A0A251U525</accession>
<name>A0A251U525_HELAN</name>
<reference evidence="2" key="1">
    <citation type="journal article" date="2017" name="Nature">
        <title>The sunflower genome provides insights into oil metabolism, flowering and Asterid evolution.</title>
        <authorList>
            <person name="Badouin H."/>
            <person name="Gouzy J."/>
            <person name="Grassa C.J."/>
            <person name="Murat F."/>
            <person name="Staton S.E."/>
            <person name="Cottret L."/>
            <person name="Lelandais-Briere C."/>
            <person name="Owens G.L."/>
            <person name="Carrere S."/>
            <person name="Mayjonade B."/>
            <person name="Legrand L."/>
            <person name="Gill N."/>
            <person name="Kane N.C."/>
            <person name="Bowers J.E."/>
            <person name="Hubner S."/>
            <person name="Bellec A."/>
            <person name="Berard A."/>
            <person name="Berges H."/>
            <person name="Blanchet N."/>
            <person name="Boniface M.C."/>
            <person name="Brunel D."/>
            <person name="Catrice O."/>
            <person name="Chaidir N."/>
            <person name="Claudel C."/>
            <person name="Donnadieu C."/>
            <person name="Faraut T."/>
            <person name="Fievet G."/>
            <person name="Helmstetter N."/>
            <person name="King M."/>
            <person name="Knapp S.J."/>
            <person name="Lai Z."/>
            <person name="Le Paslier M.C."/>
            <person name="Lippi Y."/>
            <person name="Lorenzon L."/>
            <person name="Mandel J.R."/>
            <person name="Marage G."/>
            <person name="Marchand G."/>
            <person name="Marquand E."/>
            <person name="Bret-Mestries E."/>
            <person name="Morien E."/>
            <person name="Nambeesan S."/>
            <person name="Nguyen T."/>
            <person name="Pegot-Espagnet P."/>
            <person name="Pouilly N."/>
            <person name="Raftis F."/>
            <person name="Sallet E."/>
            <person name="Schiex T."/>
            <person name="Thomas J."/>
            <person name="Vandecasteele C."/>
            <person name="Vares D."/>
            <person name="Vear F."/>
            <person name="Vautrin S."/>
            <person name="Crespi M."/>
            <person name="Mangin B."/>
            <person name="Burke J.M."/>
            <person name="Salse J."/>
            <person name="Munos S."/>
            <person name="Vincourt P."/>
            <person name="Rieseberg L.H."/>
            <person name="Langlade N.B."/>
        </authorList>
    </citation>
    <scope>NUCLEOTIDE SEQUENCE [LARGE SCALE GENOMIC DNA]</scope>
    <source>
        <strain evidence="2">cv. SF193</strain>
    </source>
</reference>
<dbReference type="InParanoid" id="A0A251U525"/>
<dbReference type="Proteomes" id="UP000215914">
    <property type="component" value="Chromosome 8"/>
</dbReference>
<protein>
    <submittedName>
        <fullName evidence="1">Uncharacterized protein</fullName>
    </submittedName>
</protein>
<sequence>MHFRLKRSSSNGWLSLNLVDFLWEEYRGYGRVCRLSGCFKAILKLFGSRSRKTIHATRSAPLGFSHKPVFSSLL</sequence>